<dbReference type="RefSeq" id="WP_115434465.1">
    <property type="nucleotide sequence ID" value="NZ_CP031337.1"/>
</dbReference>
<dbReference type="EC" id="4.1.1.81" evidence="4"/>
<comment type="function">
    <text evidence="2">Decarboxylates L-threonine-O-3-phosphate to yield (R)-1-amino-2-propanol O-2-phosphate, the precursor for the linkage between the nucleotide loop and the corrin ring in cobalamin.</text>
</comment>
<dbReference type="CDD" id="cd00609">
    <property type="entry name" value="AAT_like"/>
    <property type="match status" value="1"/>
</dbReference>
<dbReference type="Pfam" id="PF00155">
    <property type="entry name" value="Aminotran_1_2"/>
    <property type="match status" value="1"/>
</dbReference>
<sequence length="327" mass="35827">MLEHGGGVIAAARRYGIPERDWLDLSTGLNPHGWPVPALPADAWQRLPETNDGLEQAAAAYYGSALLLPVAGSQAAIQTLPLLRAPGTAGLLNLSYAEHAYAWERRGHQVQRFAPSELDAAVNTLDVLLLCNPNNPTGQMFTPEQLEGWRQRLAMRGGWLVVDEAFMDCTPQFSILNKVGAPGLIVLRSVGKFFGLAGIRAGFVFAWRELLDALQEELGPWAVSGPARAAVKLALQDMAWQQQTRARLTADRERLASLLNRYGPTPHGGCALFQWLAGPHTFAAHTFLAERGILTRYFAEPESIRFGLPANEADWQRLETALAAYLL</sequence>
<dbReference type="AlphaFoldDB" id="A0A345Y9D6"/>
<dbReference type="InterPro" id="IPR015424">
    <property type="entry name" value="PyrdxlP-dep_Trfase"/>
</dbReference>
<dbReference type="InterPro" id="IPR004839">
    <property type="entry name" value="Aminotransferase_I/II_large"/>
</dbReference>
<evidence type="ECO:0000256" key="7">
    <source>
        <dbReference type="ARBA" id="ARBA00022898"/>
    </source>
</evidence>
<evidence type="ECO:0000256" key="2">
    <source>
        <dbReference type="ARBA" id="ARBA00003444"/>
    </source>
</evidence>
<dbReference type="PANTHER" id="PTHR42885:SF1">
    <property type="entry name" value="THREONINE-PHOSPHATE DECARBOXYLASE"/>
    <property type="match status" value="1"/>
</dbReference>
<dbReference type="KEGG" id="ccah:DWG20_14475"/>
<comment type="catalytic activity">
    <reaction evidence="10">
        <text>O-phospho-L-threonine + H(+) = (R)-1-aminopropan-2-yl phosphate + CO2</text>
        <dbReference type="Rhea" id="RHEA:11492"/>
        <dbReference type="ChEBI" id="CHEBI:15378"/>
        <dbReference type="ChEBI" id="CHEBI:16526"/>
        <dbReference type="ChEBI" id="CHEBI:58563"/>
        <dbReference type="ChEBI" id="CHEBI:58675"/>
        <dbReference type="EC" id="4.1.1.81"/>
    </reaction>
</comment>
<comment type="pathway">
    <text evidence="3">Cofactor biosynthesis; adenosylcobalamin biosynthesis.</text>
</comment>
<evidence type="ECO:0000256" key="8">
    <source>
        <dbReference type="ARBA" id="ARBA00023239"/>
    </source>
</evidence>
<reference evidence="12 13" key="1">
    <citation type="submission" date="2018-07" db="EMBL/GenBank/DDBJ databases">
        <title>Crenobacter cavernae sp. nov., isolated from a karst cave.</title>
        <authorList>
            <person name="Zhu H."/>
        </authorList>
    </citation>
    <scope>NUCLEOTIDE SEQUENCE [LARGE SCALE GENOMIC DNA]</scope>
    <source>
        <strain evidence="12 13">K1W11S-77</strain>
    </source>
</reference>
<evidence type="ECO:0000256" key="4">
    <source>
        <dbReference type="ARBA" id="ARBA00012285"/>
    </source>
</evidence>
<name>A0A345Y9D6_9NEIS</name>
<proteinExistence type="predicted"/>
<dbReference type="InterPro" id="IPR015421">
    <property type="entry name" value="PyrdxlP-dep_Trfase_major"/>
</dbReference>
<evidence type="ECO:0000256" key="3">
    <source>
        <dbReference type="ARBA" id="ARBA00004953"/>
    </source>
</evidence>
<dbReference type="InterPro" id="IPR004838">
    <property type="entry name" value="NHTrfase_class1_PyrdxlP-BS"/>
</dbReference>
<dbReference type="PANTHER" id="PTHR42885">
    <property type="entry name" value="HISTIDINOL-PHOSPHATE AMINOTRANSFERASE-RELATED"/>
    <property type="match status" value="1"/>
</dbReference>
<dbReference type="NCBIfam" id="TIGR01140">
    <property type="entry name" value="L_thr_O3P_dcar"/>
    <property type="match status" value="1"/>
</dbReference>
<dbReference type="Proteomes" id="UP000254537">
    <property type="component" value="Chromosome"/>
</dbReference>
<evidence type="ECO:0000313" key="12">
    <source>
        <dbReference type="EMBL" id="AXK40538.1"/>
    </source>
</evidence>
<feature type="domain" description="Aminotransferase class I/classII large" evidence="11">
    <location>
        <begin position="52"/>
        <end position="310"/>
    </location>
</feature>
<dbReference type="Gene3D" id="3.40.640.10">
    <property type="entry name" value="Type I PLP-dependent aspartate aminotransferase-like (Major domain)"/>
    <property type="match status" value="1"/>
</dbReference>
<evidence type="ECO:0000256" key="5">
    <source>
        <dbReference type="ARBA" id="ARBA00021531"/>
    </source>
</evidence>
<dbReference type="GO" id="GO:0030170">
    <property type="term" value="F:pyridoxal phosphate binding"/>
    <property type="evidence" value="ECO:0007669"/>
    <property type="project" value="InterPro"/>
</dbReference>
<keyword evidence="7" id="KW-0663">Pyridoxal phosphate</keyword>
<dbReference type="GO" id="GO:0048472">
    <property type="term" value="F:threonine-phosphate decarboxylase activity"/>
    <property type="evidence" value="ECO:0007669"/>
    <property type="project" value="UniProtKB-EC"/>
</dbReference>
<dbReference type="Gene3D" id="3.90.1150.10">
    <property type="entry name" value="Aspartate Aminotransferase, domain 1"/>
    <property type="match status" value="1"/>
</dbReference>
<dbReference type="InterPro" id="IPR005860">
    <property type="entry name" value="CobD"/>
</dbReference>
<dbReference type="EMBL" id="CP031337">
    <property type="protein sequence ID" value="AXK40538.1"/>
    <property type="molecule type" value="Genomic_DNA"/>
</dbReference>
<evidence type="ECO:0000256" key="6">
    <source>
        <dbReference type="ARBA" id="ARBA00022573"/>
    </source>
</evidence>
<evidence type="ECO:0000256" key="9">
    <source>
        <dbReference type="ARBA" id="ARBA00029996"/>
    </source>
</evidence>
<comment type="cofactor">
    <cofactor evidence="1">
        <name>pyridoxal 5'-phosphate</name>
        <dbReference type="ChEBI" id="CHEBI:597326"/>
    </cofactor>
</comment>
<evidence type="ECO:0000256" key="1">
    <source>
        <dbReference type="ARBA" id="ARBA00001933"/>
    </source>
</evidence>
<dbReference type="InterPro" id="IPR015422">
    <property type="entry name" value="PyrdxlP-dep_Trfase_small"/>
</dbReference>
<dbReference type="UniPathway" id="UPA00148"/>
<protein>
    <recommendedName>
        <fullName evidence="5">Putative 8-amino-7-oxononanoate synthase</fullName>
        <ecNumber evidence="4">4.1.1.81</ecNumber>
    </recommendedName>
    <alternativeName>
        <fullName evidence="9">L-threonine-O-3-phosphate decarboxylase</fullName>
    </alternativeName>
</protein>
<evidence type="ECO:0000259" key="11">
    <source>
        <dbReference type="Pfam" id="PF00155"/>
    </source>
</evidence>
<gene>
    <name evidence="12" type="ORF">DWG20_14475</name>
</gene>
<dbReference type="PROSITE" id="PS00105">
    <property type="entry name" value="AA_TRANSFER_CLASS_1"/>
    <property type="match status" value="1"/>
</dbReference>
<accession>A0A345Y9D6</accession>
<evidence type="ECO:0000313" key="13">
    <source>
        <dbReference type="Proteomes" id="UP000254537"/>
    </source>
</evidence>
<organism evidence="12 13">
    <name type="scientific">Crenobacter cavernae</name>
    <dbReference type="NCBI Taxonomy" id="2290923"/>
    <lineage>
        <taxon>Bacteria</taxon>
        <taxon>Pseudomonadati</taxon>
        <taxon>Pseudomonadota</taxon>
        <taxon>Betaproteobacteria</taxon>
        <taxon>Neisseriales</taxon>
        <taxon>Neisseriaceae</taxon>
        <taxon>Crenobacter</taxon>
    </lineage>
</organism>
<keyword evidence="8 12" id="KW-0456">Lyase</keyword>
<dbReference type="GO" id="GO:0009236">
    <property type="term" value="P:cobalamin biosynthetic process"/>
    <property type="evidence" value="ECO:0007669"/>
    <property type="project" value="UniProtKB-UniPathway"/>
</dbReference>
<dbReference type="SUPFAM" id="SSF53383">
    <property type="entry name" value="PLP-dependent transferases"/>
    <property type="match status" value="1"/>
</dbReference>
<evidence type="ECO:0000256" key="10">
    <source>
        <dbReference type="ARBA" id="ARBA00048531"/>
    </source>
</evidence>
<dbReference type="OrthoDB" id="9799304at2"/>
<keyword evidence="6" id="KW-0169">Cobalamin biosynthesis</keyword>